<organism evidence="2 3">
    <name type="scientific">Neisseria gonorrhoeae (strain ATCC 700825 / FA 1090)</name>
    <dbReference type="NCBI Taxonomy" id="242231"/>
    <lineage>
        <taxon>Bacteria</taxon>
        <taxon>Pseudomonadati</taxon>
        <taxon>Pseudomonadota</taxon>
        <taxon>Betaproteobacteria</taxon>
        <taxon>Neisseriales</taxon>
        <taxon>Neisseriaceae</taxon>
        <taxon>Neisseria</taxon>
    </lineage>
</organism>
<proteinExistence type="predicted"/>
<dbReference type="SUPFAM" id="SSF103473">
    <property type="entry name" value="MFS general substrate transporter"/>
    <property type="match status" value="1"/>
</dbReference>
<dbReference type="AlphaFoldDB" id="A0A0H4IV10"/>
<dbReference type="Proteomes" id="UP000000535">
    <property type="component" value="Chromosome"/>
</dbReference>
<dbReference type="KEGG" id="ngo:NGO_02830"/>
<keyword evidence="3" id="KW-1185">Reference proteome</keyword>
<keyword evidence="1" id="KW-0472">Membrane</keyword>
<evidence type="ECO:0000313" key="2">
    <source>
        <dbReference type="EMBL" id="AKO63625.1"/>
    </source>
</evidence>
<dbReference type="InterPro" id="IPR036259">
    <property type="entry name" value="MFS_trans_sf"/>
</dbReference>
<protein>
    <submittedName>
        <fullName evidence="2">Sugar transporter</fullName>
    </submittedName>
</protein>
<evidence type="ECO:0000313" key="3">
    <source>
        <dbReference type="Proteomes" id="UP000000535"/>
    </source>
</evidence>
<name>A0A0H4IV10_NEIG1</name>
<sequence length="111" mass="11731">MNASHKPWLSIVALAIGAFIFNTAEYIPIALLSDIGRSFGMAATETGVMITVYAWIVALTSLALPLMLLTRNYGTARPAAGPVCAVLLSATSCRLPRGVLKSYSQAAWGLC</sequence>
<keyword evidence="1" id="KW-0812">Transmembrane</keyword>
<dbReference type="STRING" id="242231.NGO_02830"/>
<keyword evidence="2" id="KW-0762">Sugar transport</keyword>
<keyword evidence="1" id="KW-1133">Transmembrane helix</keyword>
<accession>A0A0H4IV10</accession>
<gene>
    <name evidence="2" type="ORF">NGO_02830</name>
</gene>
<reference evidence="3" key="1">
    <citation type="submission" date="2003-03" db="EMBL/GenBank/DDBJ databases">
        <title>The complete genome sequence of Neisseria gonorrhoeae.</title>
        <authorList>
            <person name="Lewis L.A."/>
            <person name="Gillaspy A.F."/>
            <person name="McLaughlin R.E."/>
            <person name="Gipson M."/>
            <person name="Ducey T.F."/>
            <person name="Ownbey T."/>
            <person name="Hartman K."/>
            <person name="Nydick C."/>
            <person name="Carson M.B."/>
            <person name="Vaughn J."/>
            <person name="Thomson C."/>
            <person name="Song L."/>
            <person name="Lin S."/>
            <person name="Yuan X."/>
            <person name="Najar F."/>
            <person name="Zhan M."/>
            <person name="Ren Q."/>
            <person name="Zhu H."/>
            <person name="Qi S."/>
            <person name="Kenton S.M."/>
            <person name="Lai H."/>
            <person name="White J.D."/>
            <person name="Clifton S."/>
            <person name="Roe B.A."/>
            <person name="Dyer D.W."/>
        </authorList>
    </citation>
    <scope>NUCLEOTIDE SEQUENCE [LARGE SCALE GENOMIC DNA]</scope>
    <source>
        <strain evidence="3">ATCC 700825 / FA 1090</strain>
    </source>
</reference>
<evidence type="ECO:0000256" key="1">
    <source>
        <dbReference type="SAM" id="Phobius"/>
    </source>
</evidence>
<keyword evidence="2" id="KW-0813">Transport</keyword>
<feature type="transmembrane region" description="Helical" evidence="1">
    <location>
        <begin position="7"/>
        <end position="27"/>
    </location>
</feature>
<feature type="transmembrane region" description="Helical" evidence="1">
    <location>
        <begin position="47"/>
        <end position="69"/>
    </location>
</feature>
<dbReference type="EMBL" id="AE004969">
    <property type="protein sequence ID" value="AKO63625.1"/>
    <property type="molecule type" value="Genomic_DNA"/>
</dbReference>